<proteinExistence type="inferred from homology"/>
<comment type="similarity">
    <text evidence="1">Belongs to the bleomycin resistance protein family.</text>
</comment>
<organism evidence="5 6">
    <name type="scientific">Xenorhabdus miraniensis</name>
    <dbReference type="NCBI Taxonomy" id="351674"/>
    <lineage>
        <taxon>Bacteria</taxon>
        <taxon>Pseudomonadati</taxon>
        <taxon>Pseudomonadota</taxon>
        <taxon>Gammaproteobacteria</taxon>
        <taxon>Enterobacterales</taxon>
        <taxon>Morganellaceae</taxon>
        <taxon>Xenorhabdus</taxon>
    </lineage>
</organism>
<dbReference type="Gene3D" id="3.10.180.10">
    <property type="entry name" value="2,3-Dihydroxybiphenyl 1,2-Dioxygenase, domain 1"/>
    <property type="match status" value="1"/>
</dbReference>
<dbReference type="Pfam" id="PF00903">
    <property type="entry name" value="Glyoxalase"/>
    <property type="match status" value="1"/>
</dbReference>
<dbReference type="AlphaFoldDB" id="A0A2D0JWA7"/>
<dbReference type="GO" id="GO:0046677">
    <property type="term" value="P:response to antibiotic"/>
    <property type="evidence" value="ECO:0007669"/>
    <property type="project" value="UniProtKB-KW"/>
</dbReference>
<dbReference type="Proteomes" id="UP000221980">
    <property type="component" value="Unassembled WGS sequence"/>
</dbReference>
<dbReference type="SUPFAM" id="SSF54593">
    <property type="entry name" value="Glyoxalase/Bleomycin resistance protein/Dihydroxybiphenyl dioxygenase"/>
    <property type="match status" value="1"/>
</dbReference>
<dbReference type="InterPro" id="IPR004360">
    <property type="entry name" value="Glyas_Fos-R_dOase_dom"/>
</dbReference>
<reference evidence="5 6" key="1">
    <citation type="journal article" date="2017" name="Nat. Microbiol.">
        <title>Natural product diversity associated with the nematode symbionts Photorhabdus and Xenorhabdus.</title>
        <authorList>
            <person name="Tobias N.J."/>
            <person name="Wolff H."/>
            <person name="Djahanschiri B."/>
            <person name="Grundmann F."/>
            <person name="Kronenwerth M."/>
            <person name="Shi Y.M."/>
            <person name="Simonyi S."/>
            <person name="Grun P."/>
            <person name="Shapiro-Ilan D."/>
            <person name="Pidot S.J."/>
            <person name="Stinear T.P."/>
            <person name="Ebersberger I."/>
            <person name="Bode H.B."/>
        </authorList>
    </citation>
    <scope>NUCLEOTIDE SEQUENCE [LARGE SCALE GENOMIC DNA]</scope>
    <source>
        <strain evidence="5 6">DSM 17902</strain>
    </source>
</reference>
<evidence type="ECO:0000256" key="1">
    <source>
        <dbReference type="ARBA" id="ARBA00011051"/>
    </source>
</evidence>
<evidence type="ECO:0000256" key="3">
    <source>
        <dbReference type="ARBA" id="ARBA00023251"/>
    </source>
</evidence>
<sequence>MSTNTTTETTYWNRMVPELTVTDFPVSLNFYQRILGFEILIQREDPDFVYLSLGKAQLMLEAFHDRGWNTGKLSKPLGRGINLQIEVDDITPILASLETNGITLFRPLKDNYYNIGDTQVCQREFLAQDPDGYLLRFSQYIGNNEDQ</sequence>
<evidence type="ECO:0000256" key="2">
    <source>
        <dbReference type="ARBA" id="ARBA00021572"/>
    </source>
</evidence>
<gene>
    <name evidence="5" type="ORF">Xmir_00059</name>
</gene>
<protein>
    <recommendedName>
        <fullName evidence="2">Bleomycin resistance protein</fullName>
    </recommendedName>
</protein>
<name>A0A2D0JWA7_9GAMM</name>
<keyword evidence="3" id="KW-0046">Antibiotic resistance</keyword>
<dbReference type="InterPro" id="IPR037523">
    <property type="entry name" value="VOC_core"/>
</dbReference>
<evidence type="ECO:0000313" key="5">
    <source>
        <dbReference type="EMBL" id="PHM50657.1"/>
    </source>
</evidence>
<dbReference type="CDD" id="cd08349">
    <property type="entry name" value="BLMA_like"/>
    <property type="match status" value="1"/>
</dbReference>
<dbReference type="InterPro" id="IPR029068">
    <property type="entry name" value="Glyas_Bleomycin-R_OHBP_Dase"/>
</dbReference>
<feature type="domain" description="VOC" evidence="4">
    <location>
        <begin position="11"/>
        <end position="140"/>
    </location>
</feature>
<evidence type="ECO:0000313" key="6">
    <source>
        <dbReference type="Proteomes" id="UP000221980"/>
    </source>
</evidence>
<keyword evidence="6" id="KW-1185">Reference proteome</keyword>
<evidence type="ECO:0000259" key="4">
    <source>
        <dbReference type="PROSITE" id="PS51819"/>
    </source>
</evidence>
<dbReference type="PROSITE" id="PS51819">
    <property type="entry name" value="VOC"/>
    <property type="match status" value="1"/>
</dbReference>
<dbReference type="InterPro" id="IPR000335">
    <property type="entry name" value="Bleomycin-R"/>
</dbReference>
<comment type="caution">
    <text evidence="5">The sequence shown here is derived from an EMBL/GenBank/DDBJ whole genome shotgun (WGS) entry which is preliminary data.</text>
</comment>
<accession>A0A2D0JWA7</accession>
<dbReference type="EMBL" id="NITZ01000001">
    <property type="protein sequence ID" value="PHM50657.1"/>
    <property type="molecule type" value="Genomic_DNA"/>
</dbReference>